<dbReference type="Gene3D" id="2.60.120.10">
    <property type="entry name" value="Jelly Rolls"/>
    <property type="match status" value="1"/>
</dbReference>
<reference evidence="1" key="1">
    <citation type="submission" date="2021-01" db="EMBL/GenBank/DDBJ databases">
        <title>Whole genome shotgun sequence of Actinoplanes rishiriensis NBRC 108556.</title>
        <authorList>
            <person name="Komaki H."/>
            <person name="Tamura T."/>
        </authorList>
    </citation>
    <scope>NUCLEOTIDE SEQUENCE</scope>
    <source>
        <strain evidence="1">NBRC 108556</strain>
    </source>
</reference>
<sequence>MIEILSANQPATFYRGAGRIAEFRNLPALADRPEDWVGSTTSRFGLAPSGLSTLSDGRLLVEAIADDPLWWLGPGRTDTGILVKLLDAGQRLPLHAHPDRRFATAHLASRTGKPKPG</sequence>
<dbReference type="EMBL" id="BOMV01000029">
    <property type="protein sequence ID" value="GIE95436.1"/>
    <property type="molecule type" value="Genomic_DNA"/>
</dbReference>
<dbReference type="SUPFAM" id="SSF51182">
    <property type="entry name" value="RmlC-like cupins"/>
    <property type="match status" value="1"/>
</dbReference>
<dbReference type="InterPro" id="IPR011051">
    <property type="entry name" value="RmlC_Cupin_sf"/>
</dbReference>
<accession>A0A919MPU0</accession>
<gene>
    <name evidence="1" type="ORF">Ari01nite_29010</name>
</gene>
<proteinExistence type="predicted"/>
<keyword evidence="2" id="KW-1185">Reference proteome</keyword>
<dbReference type="Proteomes" id="UP000636960">
    <property type="component" value="Unassembled WGS sequence"/>
</dbReference>
<dbReference type="AlphaFoldDB" id="A0A919MPU0"/>
<evidence type="ECO:0000313" key="1">
    <source>
        <dbReference type="EMBL" id="GIE95436.1"/>
    </source>
</evidence>
<evidence type="ECO:0008006" key="3">
    <source>
        <dbReference type="Google" id="ProtNLM"/>
    </source>
</evidence>
<protein>
    <recommendedName>
        <fullName evidence="3">Mannose-6-phosphate isomerase</fullName>
    </recommendedName>
</protein>
<comment type="caution">
    <text evidence="1">The sequence shown here is derived from an EMBL/GenBank/DDBJ whole genome shotgun (WGS) entry which is preliminary data.</text>
</comment>
<organism evidence="1 2">
    <name type="scientific">Paractinoplanes rishiriensis</name>
    <dbReference type="NCBI Taxonomy" id="1050105"/>
    <lineage>
        <taxon>Bacteria</taxon>
        <taxon>Bacillati</taxon>
        <taxon>Actinomycetota</taxon>
        <taxon>Actinomycetes</taxon>
        <taxon>Micromonosporales</taxon>
        <taxon>Micromonosporaceae</taxon>
        <taxon>Paractinoplanes</taxon>
    </lineage>
</organism>
<evidence type="ECO:0000313" key="2">
    <source>
        <dbReference type="Proteomes" id="UP000636960"/>
    </source>
</evidence>
<name>A0A919MPU0_9ACTN</name>
<dbReference type="RefSeq" id="WP_203781738.1">
    <property type="nucleotide sequence ID" value="NZ_BOMV01000029.1"/>
</dbReference>
<dbReference type="InterPro" id="IPR014710">
    <property type="entry name" value="RmlC-like_jellyroll"/>
</dbReference>